<evidence type="ECO:0000256" key="1">
    <source>
        <dbReference type="SAM" id="Phobius"/>
    </source>
</evidence>
<dbReference type="EMBL" id="AP008955">
    <property type="protein sequence ID" value="BAH41915.1"/>
    <property type="molecule type" value="Genomic_DNA"/>
</dbReference>
<dbReference type="KEGG" id="bbe:BBR47_09380"/>
<gene>
    <name evidence="2" type="ordered locus">BBR47_09380</name>
</gene>
<sequence length="42" mass="4822">MQAVFGGNQAAFFLHIFLLFLLLAFCVLLSHEKDERNNNQPN</sequence>
<dbReference type="AlphaFoldDB" id="C0Z5V8"/>
<reference evidence="2 3" key="1">
    <citation type="submission" date="2005-03" db="EMBL/GenBank/DDBJ databases">
        <title>Brevibacillus brevis strain 47, complete genome.</title>
        <authorList>
            <person name="Hosoyama A."/>
            <person name="Yamada R."/>
            <person name="Hongo Y."/>
            <person name="Terui Y."/>
            <person name="Ankai A."/>
            <person name="Masuyama W."/>
            <person name="Sekiguchi M."/>
            <person name="Takeda T."/>
            <person name="Asano K."/>
            <person name="Ohji S."/>
            <person name="Ichikawa N."/>
            <person name="Narita S."/>
            <person name="Aoki N."/>
            <person name="Miura H."/>
            <person name="Matsushita S."/>
            <person name="Sekigawa T."/>
            <person name="Yamagata H."/>
            <person name="Yoshikawa H."/>
            <person name="Udaka S."/>
            <person name="Tanikawa S."/>
            <person name="Fujita N."/>
        </authorList>
    </citation>
    <scope>NUCLEOTIDE SEQUENCE [LARGE SCALE GENOMIC DNA]</scope>
    <source>
        <strain evidence="3">47 / JCM 6285 / NBRC 100599</strain>
    </source>
</reference>
<name>C0Z5V8_BREBN</name>
<keyword evidence="1" id="KW-0472">Membrane</keyword>
<evidence type="ECO:0000313" key="2">
    <source>
        <dbReference type="EMBL" id="BAH41915.1"/>
    </source>
</evidence>
<keyword evidence="3" id="KW-1185">Reference proteome</keyword>
<dbReference type="Proteomes" id="UP000001877">
    <property type="component" value="Chromosome"/>
</dbReference>
<keyword evidence="1" id="KW-0812">Transmembrane</keyword>
<organism evidence="2 3">
    <name type="scientific">Brevibacillus brevis (strain 47 / JCM 6285 / NBRC 100599)</name>
    <dbReference type="NCBI Taxonomy" id="358681"/>
    <lineage>
        <taxon>Bacteria</taxon>
        <taxon>Bacillati</taxon>
        <taxon>Bacillota</taxon>
        <taxon>Bacilli</taxon>
        <taxon>Bacillales</taxon>
        <taxon>Paenibacillaceae</taxon>
        <taxon>Brevibacillus</taxon>
    </lineage>
</organism>
<proteinExistence type="predicted"/>
<protein>
    <submittedName>
        <fullName evidence="2">Uncharacterized protein</fullName>
    </submittedName>
</protein>
<feature type="transmembrane region" description="Helical" evidence="1">
    <location>
        <begin position="12"/>
        <end position="30"/>
    </location>
</feature>
<dbReference type="STRING" id="358681.BBR47_09380"/>
<evidence type="ECO:0000313" key="3">
    <source>
        <dbReference type="Proteomes" id="UP000001877"/>
    </source>
</evidence>
<dbReference type="HOGENOM" id="CLU_3248169_0_0_9"/>
<accession>C0Z5V8</accession>
<keyword evidence="1" id="KW-1133">Transmembrane helix</keyword>